<organism evidence="2 3">
    <name type="scientific">Aliidiomarina shirensis</name>
    <dbReference type="NCBI Taxonomy" id="1048642"/>
    <lineage>
        <taxon>Bacteria</taxon>
        <taxon>Pseudomonadati</taxon>
        <taxon>Pseudomonadota</taxon>
        <taxon>Gammaproteobacteria</taxon>
        <taxon>Alteromonadales</taxon>
        <taxon>Idiomarinaceae</taxon>
        <taxon>Aliidiomarina</taxon>
    </lineage>
</organism>
<accession>A0A432WSM6</accession>
<reference evidence="3" key="1">
    <citation type="journal article" date="2018" name="Front. Microbiol.">
        <title>Genome-Based Analysis Reveals the Taxonomy and Diversity of the Family Idiomarinaceae.</title>
        <authorList>
            <person name="Liu Y."/>
            <person name="Lai Q."/>
            <person name="Shao Z."/>
        </authorList>
    </citation>
    <scope>NUCLEOTIDE SEQUENCE [LARGE SCALE GENOMIC DNA]</scope>
    <source>
        <strain evidence="3">AIS</strain>
    </source>
</reference>
<dbReference type="Pfam" id="PF01636">
    <property type="entry name" value="APH"/>
    <property type="match status" value="1"/>
</dbReference>
<sequence length="263" mass="29831">MAFPTWCLAHLPVHGVWKTSSVGRDLANATWCIENDEHRFLVKQYAHDNAFGRVTGEAVETDIKLAELGIAPAIIFSDCERGVVITEWLSSEPLAAIFDPQDRAHKLGKIQQQIHQLTPDIQPWSLWKRVLGYCNALAELDPELGAQSREDCESYKALFAAWQIGPRVFCHHDLNAEHVYPEPEPRVIDWEYAGYGHPGFDVASTIVINDFYDDEIEVFLEAYNSATETPVAREELRDWIRLIALINRIWFALQNALANDGDS</sequence>
<dbReference type="SUPFAM" id="SSF56112">
    <property type="entry name" value="Protein kinase-like (PK-like)"/>
    <property type="match status" value="1"/>
</dbReference>
<evidence type="ECO:0000313" key="2">
    <source>
        <dbReference type="EMBL" id="RUO36766.1"/>
    </source>
</evidence>
<proteinExistence type="predicted"/>
<dbReference type="RefSeq" id="WP_126807504.1">
    <property type="nucleotide sequence ID" value="NZ_PIPP01000003.1"/>
</dbReference>
<keyword evidence="3" id="KW-1185">Reference proteome</keyword>
<comment type="caution">
    <text evidence="2">The sequence shown here is derived from an EMBL/GenBank/DDBJ whole genome shotgun (WGS) entry which is preliminary data.</text>
</comment>
<name>A0A432WSM6_9GAMM</name>
<dbReference type="EMBL" id="PIPP01000003">
    <property type="protein sequence ID" value="RUO36766.1"/>
    <property type="molecule type" value="Genomic_DNA"/>
</dbReference>
<feature type="domain" description="Aminoglycoside phosphotransferase" evidence="1">
    <location>
        <begin position="22"/>
        <end position="237"/>
    </location>
</feature>
<evidence type="ECO:0000259" key="1">
    <source>
        <dbReference type="Pfam" id="PF01636"/>
    </source>
</evidence>
<evidence type="ECO:0000313" key="3">
    <source>
        <dbReference type="Proteomes" id="UP000286934"/>
    </source>
</evidence>
<dbReference type="OrthoDB" id="179763at2"/>
<gene>
    <name evidence="2" type="ORF">CWE13_07910</name>
</gene>
<dbReference type="Gene3D" id="3.90.1200.10">
    <property type="match status" value="1"/>
</dbReference>
<dbReference type="InterPro" id="IPR011009">
    <property type="entry name" value="Kinase-like_dom_sf"/>
</dbReference>
<dbReference type="InterPro" id="IPR002575">
    <property type="entry name" value="Aminoglycoside_PTrfase"/>
</dbReference>
<dbReference type="Proteomes" id="UP000286934">
    <property type="component" value="Unassembled WGS sequence"/>
</dbReference>
<dbReference type="AlphaFoldDB" id="A0A432WSM6"/>
<protein>
    <recommendedName>
        <fullName evidence="1">Aminoglycoside phosphotransferase domain-containing protein</fullName>
    </recommendedName>
</protein>